<protein>
    <submittedName>
        <fullName evidence="5">Flavodoxin family protein</fullName>
    </submittedName>
</protein>
<dbReference type="PANTHER" id="PTHR19384">
    <property type="entry name" value="NITRIC OXIDE SYNTHASE-RELATED"/>
    <property type="match status" value="1"/>
</dbReference>
<gene>
    <name evidence="5" type="ORF">NYP16_08010</name>
</gene>
<organism evidence="5 6">
    <name type="scientific">Govanella unica</name>
    <dbReference type="NCBI Taxonomy" id="2975056"/>
    <lineage>
        <taxon>Bacteria</taxon>
        <taxon>Pseudomonadati</taxon>
        <taxon>Pseudomonadota</taxon>
        <taxon>Alphaproteobacteria</taxon>
        <taxon>Emcibacterales</taxon>
        <taxon>Govanellaceae</taxon>
        <taxon>Govanella</taxon>
    </lineage>
</organism>
<dbReference type="EMBL" id="JANWOI010000003">
    <property type="protein sequence ID" value="MDA5193892.1"/>
    <property type="molecule type" value="Genomic_DNA"/>
</dbReference>
<dbReference type="Proteomes" id="UP001141619">
    <property type="component" value="Unassembled WGS sequence"/>
</dbReference>
<evidence type="ECO:0000313" key="6">
    <source>
        <dbReference type="Proteomes" id="UP001141619"/>
    </source>
</evidence>
<evidence type="ECO:0000256" key="3">
    <source>
        <dbReference type="ARBA" id="ARBA00022982"/>
    </source>
</evidence>
<evidence type="ECO:0000313" key="5">
    <source>
        <dbReference type="EMBL" id="MDA5193892.1"/>
    </source>
</evidence>
<dbReference type="GO" id="GO:0010181">
    <property type="term" value="F:FMN binding"/>
    <property type="evidence" value="ECO:0007669"/>
    <property type="project" value="InterPro"/>
</dbReference>
<dbReference type="PROSITE" id="PS50902">
    <property type="entry name" value="FLAVODOXIN_LIKE"/>
    <property type="match status" value="1"/>
</dbReference>
<evidence type="ECO:0000259" key="4">
    <source>
        <dbReference type="PROSITE" id="PS50902"/>
    </source>
</evidence>
<dbReference type="InterPro" id="IPR029039">
    <property type="entry name" value="Flavoprotein-like_sf"/>
</dbReference>
<reference evidence="5" key="2">
    <citation type="journal article" date="2023" name="Syst. Appl. Microbiol.">
        <title>Govania unica gen. nov., sp. nov., a rare biosphere bacterium that represents a novel family in the class Alphaproteobacteria.</title>
        <authorList>
            <person name="Vandamme P."/>
            <person name="Peeters C."/>
            <person name="Hettiarachchi A."/>
            <person name="Cnockaert M."/>
            <person name="Carlier A."/>
        </authorList>
    </citation>
    <scope>NUCLEOTIDE SEQUENCE</scope>
    <source>
        <strain evidence="5">LMG 31809</strain>
    </source>
</reference>
<keyword evidence="1" id="KW-0285">Flavoprotein</keyword>
<dbReference type="GO" id="GO:0005829">
    <property type="term" value="C:cytosol"/>
    <property type="evidence" value="ECO:0007669"/>
    <property type="project" value="TreeGrafter"/>
</dbReference>
<keyword evidence="3" id="KW-0249">Electron transport</keyword>
<keyword evidence="2" id="KW-0288">FMN</keyword>
<dbReference type="GO" id="GO:0016491">
    <property type="term" value="F:oxidoreductase activity"/>
    <property type="evidence" value="ECO:0007669"/>
    <property type="project" value="TreeGrafter"/>
</dbReference>
<dbReference type="Gene3D" id="3.40.50.360">
    <property type="match status" value="1"/>
</dbReference>
<accession>A0A9X3Z788</accession>
<sequence length="154" mass="16187">MTSSRIAILVATMTGTAEICAQEIADALSAASLESDILLMDHLQPSTLAGHDLLIVVSSTYGHGDIPDNGKDFYQAIEASGSLAGKSFLVFGLGDMTYAATFCEGGRKWDALFAAKGAERLAPLMQHDAASGTLAEDEAAIWANGWIPRLKQVA</sequence>
<keyword evidence="3" id="KW-0813">Transport</keyword>
<dbReference type="SUPFAM" id="SSF52218">
    <property type="entry name" value="Flavoproteins"/>
    <property type="match status" value="1"/>
</dbReference>
<proteinExistence type="predicted"/>
<dbReference type="Pfam" id="PF00258">
    <property type="entry name" value="Flavodoxin_1"/>
    <property type="match status" value="1"/>
</dbReference>
<keyword evidence="6" id="KW-1185">Reference proteome</keyword>
<dbReference type="AlphaFoldDB" id="A0A9X3Z788"/>
<reference evidence="5" key="1">
    <citation type="submission" date="2022-08" db="EMBL/GenBank/DDBJ databases">
        <authorList>
            <person name="Vandamme P."/>
            <person name="Hettiarachchi A."/>
            <person name="Peeters C."/>
            <person name="Cnockaert M."/>
            <person name="Carlier A."/>
        </authorList>
    </citation>
    <scope>NUCLEOTIDE SEQUENCE</scope>
    <source>
        <strain evidence="5">LMG 31809</strain>
    </source>
</reference>
<dbReference type="PRINTS" id="PR00369">
    <property type="entry name" value="FLAVODOXIN"/>
</dbReference>
<dbReference type="InterPro" id="IPR001094">
    <property type="entry name" value="Flavdoxin-like"/>
</dbReference>
<evidence type="ECO:0000256" key="1">
    <source>
        <dbReference type="ARBA" id="ARBA00022630"/>
    </source>
</evidence>
<evidence type="ECO:0000256" key="2">
    <source>
        <dbReference type="ARBA" id="ARBA00022643"/>
    </source>
</evidence>
<dbReference type="RefSeq" id="WP_274943599.1">
    <property type="nucleotide sequence ID" value="NZ_JANWOI010000003.1"/>
</dbReference>
<dbReference type="GO" id="GO:0050660">
    <property type="term" value="F:flavin adenine dinucleotide binding"/>
    <property type="evidence" value="ECO:0007669"/>
    <property type="project" value="TreeGrafter"/>
</dbReference>
<dbReference type="InterPro" id="IPR008254">
    <property type="entry name" value="Flavodoxin/NO_synth"/>
</dbReference>
<comment type="caution">
    <text evidence="5">The sequence shown here is derived from an EMBL/GenBank/DDBJ whole genome shotgun (WGS) entry which is preliminary data.</text>
</comment>
<name>A0A9X3Z788_9PROT</name>
<feature type="domain" description="Flavodoxin-like" evidence="4">
    <location>
        <begin position="6"/>
        <end position="147"/>
    </location>
</feature>